<dbReference type="Proteomes" id="UP000185093">
    <property type="component" value="Unassembled WGS sequence"/>
</dbReference>
<gene>
    <name evidence="2" type="ORF">SAMN05444368_1969</name>
</gene>
<dbReference type="EMBL" id="FSQZ01000001">
    <property type="protein sequence ID" value="SIN79337.1"/>
    <property type="molecule type" value="Genomic_DNA"/>
</dbReference>
<feature type="compositionally biased region" description="Basic and acidic residues" evidence="1">
    <location>
        <begin position="30"/>
        <end position="40"/>
    </location>
</feature>
<protein>
    <submittedName>
        <fullName evidence="2">Uncharacterized protein</fullName>
    </submittedName>
</protein>
<organism evidence="2 3">
    <name type="scientific">Acetomicrobium flavidum</name>
    <dbReference type="NCBI Taxonomy" id="49896"/>
    <lineage>
        <taxon>Bacteria</taxon>
        <taxon>Thermotogati</taxon>
        <taxon>Synergistota</taxon>
        <taxon>Synergistia</taxon>
        <taxon>Synergistales</taxon>
        <taxon>Acetomicrobiaceae</taxon>
        <taxon>Acetomicrobium</taxon>
    </lineage>
</organism>
<keyword evidence="3" id="KW-1185">Reference proteome</keyword>
<sequence length="82" mass="10122">MRTINYDEHVERIVEKIKEKSMRQRMTGKSRLDMPLRSNKMHDPQEERALFLLDYYRWRKALASGEIEKLDPRRYHMKWVQG</sequence>
<feature type="region of interest" description="Disordered" evidence="1">
    <location>
        <begin position="20"/>
        <end position="40"/>
    </location>
</feature>
<dbReference type="RefSeq" id="WP_074200088.1">
    <property type="nucleotide sequence ID" value="NZ_FSQZ01000001.1"/>
</dbReference>
<proteinExistence type="predicted"/>
<reference evidence="2 3" key="1">
    <citation type="submission" date="2016-11" db="EMBL/GenBank/DDBJ databases">
        <authorList>
            <person name="Varghese N."/>
            <person name="Submissions S."/>
        </authorList>
    </citation>
    <scope>NUCLEOTIDE SEQUENCE [LARGE SCALE GENOMIC DNA]</scope>
    <source>
        <strain evidence="2 3">DSM 20664</strain>
    </source>
</reference>
<comment type="caution">
    <text evidence="2">The sequence shown here is derived from an EMBL/GenBank/DDBJ whole genome shotgun (WGS) entry which is preliminary data.</text>
</comment>
<evidence type="ECO:0000313" key="2">
    <source>
        <dbReference type="EMBL" id="SIN79337.1"/>
    </source>
</evidence>
<evidence type="ECO:0000256" key="1">
    <source>
        <dbReference type="SAM" id="MobiDB-lite"/>
    </source>
</evidence>
<evidence type="ECO:0000313" key="3">
    <source>
        <dbReference type="Proteomes" id="UP000185093"/>
    </source>
</evidence>
<accession>A0ABY1JFS0</accession>
<name>A0ABY1JFS0_9BACT</name>